<evidence type="ECO:0000313" key="3">
    <source>
        <dbReference type="Proteomes" id="UP001307889"/>
    </source>
</evidence>
<feature type="compositionally biased region" description="Polar residues" evidence="1">
    <location>
        <begin position="13"/>
        <end position="24"/>
    </location>
</feature>
<feature type="region of interest" description="Disordered" evidence="1">
    <location>
        <begin position="13"/>
        <end position="92"/>
    </location>
</feature>
<evidence type="ECO:0000256" key="1">
    <source>
        <dbReference type="SAM" id="MobiDB-lite"/>
    </source>
</evidence>
<reference evidence="2 3" key="1">
    <citation type="submission" date="2023-09" db="EMBL/GenBank/DDBJ databases">
        <title>Nesidiocoris tenuis whole genome shotgun sequence.</title>
        <authorList>
            <person name="Shibata T."/>
            <person name="Shimoda M."/>
            <person name="Kobayashi T."/>
            <person name="Uehara T."/>
        </authorList>
    </citation>
    <scope>NUCLEOTIDE SEQUENCE [LARGE SCALE GENOMIC DNA]</scope>
    <source>
        <strain evidence="2 3">Japan</strain>
    </source>
</reference>
<gene>
    <name evidence="2" type="ORF">NTJ_03812</name>
</gene>
<proteinExistence type="predicted"/>
<feature type="compositionally biased region" description="Basic and acidic residues" evidence="1">
    <location>
        <begin position="60"/>
        <end position="70"/>
    </location>
</feature>
<keyword evidence="3" id="KW-1185">Reference proteome</keyword>
<feature type="compositionally biased region" description="Polar residues" evidence="1">
    <location>
        <begin position="71"/>
        <end position="84"/>
    </location>
</feature>
<sequence length="92" mass="10636">MWSPIVAVFVQQVTPRPRSPNTADTLGEPNPADRRGKFPRGRGKRRKIIKTGKYRGNSPPERREIRRDTMTSETRYSYSFNTALGTEERPCR</sequence>
<organism evidence="2 3">
    <name type="scientific">Nesidiocoris tenuis</name>
    <dbReference type="NCBI Taxonomy" id="355587"/>
    <lineage>
        <taxon>Eukaryota</taxon>
        <taxon>Metazoa</taxon>
        <taxon>Ecdysozoa</taxon>
        <taxon>Arthropoda</taxon>
        <taxon>Hexapoda</taxon>
        <taxon>Insecta</taxon>
        <taxon>Pterygota</taxon>
        <taxon>Neoptera</taxon>
        <taxon>Paraneoptera</taxon>
        <taxon>Hemiptera</taxon>
        <taxon>Heteroptera</taxon>
        <taxon>Panheteroptera</taxon>
        <taxon>Cimicomorpha</taxon>
        <taxon>Miridae</taxon>
        <taxon>Dicyphina</taxon>
        <taxon>Nesidiocoris</taxon>
    </lineage>
</organism>
<feature type="compositionally biased region" description="Basic residues" evidence="1">
    <location>
        <begin position="37"/>
        <end position="53"/>
    </location>
</feature>
<accession>A0ABN7AIH9</accession>
<name>A0ABN7AIH9_9HEMI</name>
<dbReference type="EMBL" id="AP028910">
    <property type="protein sequence ID" value="BES91004.1"/>
    <property type="molecule type" value="Genomic_DNA"/>
</dbReference>
<evidence type="ECO:0000313" key="2">
    <source>
        <dbReference type="EMBL" id="BES91004.1"/>
    </source>
</evidence>
<protein>
    <submittedName>
        <fullName evidence="2">Uncharacterized protein</fullName>
    </submittedName>
</protein>
<dbReference type="Proteomes" id="UP001307889">
    <property type="component" value="Chromosome 2"/>
</dbReference>